<evidence type="ECO:0000313" key="6">
    <source>
        <dbReference type="Proteomes" id="UP000831963"/>
    </source>
</evidence>
<gene>
    <name evidence="5" type="ORF">KV396_14950</name>
</gene>
<feature type="region of interest" description="Disordered" evidence="1">
    <location>
        <begin position="1014"/>
        <end position="1035"/>
    </location>
</feature>
<dbReference type="Proteomes" id="UP000831963">
    <property type="component" value="Chromosome"/>
</dbReference>
<reference evidence="5 6" key="1">
    <citation type="submission" date="2021-06" db="EMBL/GenBank/DDBJ databases">
        <title>Genome-based taxonomic framework of Microbacterium strains isolated from marine environment, the description of four new species and reclassification of four preexisting species.</title>
        <authorList>
            <person name="Lee S.D."/>
            <person name="Kim S.-M."/>
            <person name="Byeon Y.-S."/>
            <person name="Yang H.L."/>
            <person name="Kim I.S."/>
        </authorList>
    </citation>
    <scope>NUCLEOTIDE SEQUENCE [LARGE SCALE GENOMIC DNA]</scope>
    <source>
        <strain evidence="5 6">SSW1-36</strain>
    </source>
</reference>
<evidence type="ECO:0000259" key="4">
    <source>
        <dbReference type="Pfam" id="PF25564"/>
    </source>
</evidence>
<evidence type="ECO:0000259" key="3">
    <source>
        <dbReference type="Pfam" id="PF24346"/>
    </source>
</evidence>
<feature type="compositionally biased region" description="Low complexity" evidence="1">
    <location>
        <begin position="1019"/>
        <end position="1035"/>
    </location>
</feature>
<dbReference type="NCBIfam" id="TIGR01451">
    <property type="entry name" value="B_ant_repeat"/>
    <property type="match status" value="2"/>
</dbReference>
<dbReference type="InterPro" id="IPR051172">
    <property type="entry name" value="Chlamydia_OmcB"/>
</dbReference>
<feature type="transmembrane region" description="Helical" evidence="2">
    <location>
        <begin position="1407"/>
        <end position="1428"/>
    </location>
</feature>
<organism evidence="5 6">
    <name type="scientific">Microbacterium galbinum</name>
    <dbReference type="NCBI Taxonomy" id="2851646"/>
    <lineage>
        <taxon>Bacteria</taxon>
        <taxon>Bacillati</taxon>
        <taxon>Actinomycetota</taxon>
        <taxon>Actinomycetes</taxon>
        <taxon>Micrococcales</taxon>
        <taxon>Microbacteriaceae</taxon>
        <taxon>Microbacterium</taxon>
    </lineage>
</organism>
<feature type="domain" description="DUF7507" evidence="3">
    <location>
        <begin position="928"/>
        <end position="1030"/>
    </location>
</feature>
<sequence length="1435" mass="144016">MTRLPNYASDQGISYTASSYWLSPVNCNGFIVSFSSARPANYCENAGQFALTTQKAYALGLLTGNAGGNRAVSMNSNGTGAGVAGVTPISANQVEFATVGQVSIPQPNRFVTFSVDAAATACGFPNPLLRFYLRTDAGVEIPVSDSPINPCVDQGTTGNLRVYPPGSNTNDPNEQVRYGTFVANSSTLLPGTSLGIVMRNQQGTDNGNDGAFDNIRVLDVTPQLDKAFSPAIAPTGGTSTLTFTITNTSELAAKNGWSFTDSLPAGLTIANPTAATTTCSSGVVTATAGGSSVAVTGNLTAGQVSCTASVQVTSPVPGTFTNGPGNVTQVGLNPPGDTTVVFQAPALTIVKDAGTPTDVNGNGITDAGDTIPFSFLVTNTGDVALTGVVVNDPKVGSVDCPATTLAVGADMTCTATYTITSEDVTAGAVLNTATATGTPPVGPPVTSPPSDTETPVVAPAPALTLVKSADVTTVTAAGQNVAYEFEVTNSGNVPVTDIAIAEGTFTGTGDLSDITCPTGPLAVGAAVTCEAAYVVTQADIDAGGFTNTATSTGTAVGTDEPVVSNDSTEDVDATQSPELEMTKSATPNTPDAYIEGQVVTYSFVVRNTGNTTVTDIVINEDEFSGTGDLSEIICGQEAATLAPDAFVTCTATYTLTQADVDAEQVTNTASATGETPGGDPVTSNEDDALIPVTPAPALTLVKSVTPDSVVAAGATVTYSFLLTNTGNVTLTDAAVNEDAFSGTGVLPEVVCPATAVSIVPGASVTCEATYVLTQADIDAGEVTNTASGEATSPTGDPVVSDPDDAVVTAEPTPGISVVKTATPDTANAVGDTISYSFLVTNTGNVTLDDIVINEGEFSGTGDLSDIVCPTAPLAPAGQVTCEATYVLTQADVDAGTVTNSATAEGTPPTGDPIESDPSDETVTIPPAASLAIVKSSDTGTITAAGQTLTYTFAVTNTGNVTVSDVVVTEVAFTGTGELSALVCLTTTVAPGDTITCEATYVVTQADVDAGSITNAATAGGEDPTGTPVEETPPSEVEVPVEQAPALTIVKSGEISGDEYVVGAEVVYSFVVTNTGNTTLTEVVINETQFSGTGELSEIICPAEQAVSLAPGGQVTCEATYALTQADIDAGEVTNTATATATPPGEDPITSTPDDALVPTPQDASVSIVKTANVQNISTAGEEIFFVFVITNTGNVTITDPEVVEGEFSGTGELSAVNCPTDVVLLPGQFVECAASYEVTQADLDTGTLTNTATATGTTPGGDPTDPSDPSTVEVPTDPQPALTVVKTADNASVVGVGQVITYTFRITNTGNISILNATVIETEFSGTGVLSAVTCAPGAASLAPGASVDCTATYRTTEADVTAGAVTNTAVASGTPITGGDPVPSNSSTIRVTLTPGPNLAVTGGEIATGVVGMALLLLIGGGVLMAVRRRREQV</sequence>
<evidence type="ECO:0008006" key="7">
    <source>
        <dbReference type="Google" id="ProtNLM"/>
    </source>
</evidence>
<feature type="domain" description="DUF7507" evidence="3">
    <location>
        <begin position="695"/>
        <end position="800"/>
    </location>
</feature>
<keyword evidence="2" id="KW-0812">Transmembrane</keyword>
<dbReference type="InterPro" id="IPR055354">
    <property type="entry name" value="DUF7507"/>
</dbReference>
<feature type="compositionally biased region" description="Low complexity" evidence="1">
    <location>
        <begin position="1247"/>
        <end position="1271"/>
    </location>
</feature>
<dbReference type="EMBL" id="CP078077">
    <property type="protein sequence ID" value="UPL15698.1"/>
    <property type="molecule type" value="Genomic_DNA"/>
</dbReference>
<name>A0ABY4IW35_9MICO</name>
<proteinExistence type="predicted"/>
<accession>A0ABY4IW35</accession>
<feature type="region of interest" description="Disordered" evidence="1">
    <location>
        <begin position="435"/>
        <end position="454"/>
    </location>
</feature>
<feature type="domain" description="DUF7507" evidence="3">
    <location>
        <begin position="1279"/>
        <end position="1384"/>
    </location>
</feature>
<dbReference type="InterPro" id="IPR057693">
    <property type="entry name" value="DUF7933"/>
</dbReference>
<keyword evidence="6" id="KW-1185">Reference proteome</keyword>
<keyword evidence="2" id="KW-0472">Membrane</keyword>
<dbReference type="Pfam" id="PF24346">
    <property type="entry name" value="DUF7507"/>
    <property type="match status" value="9"/>
</dbReference>
<dbReference type="InterPro" id="IPR047589">
    <property type="entry name" value="DUF11_rpt"/>
</dbReference>
<dbReference type="RefSeq" id="WP_247956217.1">
    <property type="nucleotide sequence ID" value="NZ_CP078077.1"/>
</dbReference>
<evidence type="ECO:0000256" key="1">
    <source>
        <dbReference type="SAM" id="MobiDB-lite"/>
    </source>
</evidence>
<feature type="region of interest" description="Disordered" evidence="1">
    <location>
        <begin position="898"/>
        <end position="919"/>
    </location>
</feature>
<dbReference type="PANTHER" id="PTHR34819">
    <property type="entry name" value="LARGE CYSTEINE-RICH PERIPLASMIC PROTEIN OMCB"/>
    <property type="match status" value="1"/>
</dbReference>
<feature type="region of interest" description="Disordered" evidence="1">
    <location>
        <begin position="552"/>
        <end position="575"/>
    </location>
</feature>
<dbReference type="PANTHER" id="PTHR34819:SF3">
    <property type="entry name" value="CELL SURFACE PROTEIN"/>
    <property type="match status" value="1"/>
</dbReference>
<feature type="domain" description="DUF7507" evidence="3">
    <location>
        <begin position="576"/>
        <end position="683"/>
    </location>
</feature>
<feature type="domain" description="DUF7507" evidence="3">
    <location>
        <begin position="1163"/>
        <end position="1264"/>
    </location>
</feature>
<evidence type="ECO:0000313" key="5">
    <source>
        <dbReference type="EMBL" id="UPL15698.1"/>
    </source>
</evidence>
<dbReference type="Pfam" id="PF25564">
    <property type="entry name" value="DUF7933"/>
    <property type="match status" value="1"/>
</dbReference>
<feature type="domain" description="DUF7507" evidence="3">
    <location>
        <begin position="344"/>
        <end position="447"/>
    </location>
</feature>
<protein>
    <recommendedName>
        <fullName evidence="7">DUF11 domain-containing protein</fullName>
    </recommendedName>
</protein>
<feature type="domain" description="DUF7507" evidence="3">
    <location>
        <begin position="812"/>
        <end position="915"/>
    </location>
</feature>
<feature type="region of interest" description="Disordered" evidence="1">
    <location>
        <begin position="1247"/>
        <end position="1277"/>
    </location>
</feature>
<feature type="domain" description="DUF7507" evidence="3">
    <location>
        <begin position="1043"/>
        <end position="1150"/>
    </location>
</feature>
<feature type="domain" description="DUF7933" evidence="4">
    <location>
        <begin position="222"/>
        <end position="329"/>
    </location>
</feature>
<feature type="domain" description="DUF7507" evidence="3">
    <location>
        <begin position="460"/>
        <end position="562"/>
    </location>
</feature>
<evidence type="ECO:0000256" key="2">
    <source>
        <dbReference type="SAM" id="Phobius"/>
    </source>
</evidence>
<keyword evidence="2" id="KW-1133">Transmembrane helix</keyword>